<dbReference type="Proteomes" id="UP000503447">
    <property type="component" value="Chromosome"/>
</dbReference>
<dbReference type="InterPro" id="IPR012902">
    <property type="entry name" value="N_methyl_site"/>
</dbReference>
<keyword evidence="1" id="KW-0472">Membrane</keyword>
<dbReference type="Pfam" id="PF07963">
    <property type="entry name" value="N_methyl"/>
    <property type="match status" value="1"/>
</dbReference>
<dbReference type="AlphaFoldDB" id="A0A6M5YPF8"/>
<name>A0A6M5YPF8_9BACT</name>
<dbReference type="InterPro" id="IPR045584">
    <property type="entry name" value="Pilin-like"/>
</dbReference>
<accession>A0A6M5YPF8</accession>
<evidence type="ECO:0000313" key="4">
    <source>
        <dbReference type="Proteomes" id="UP000503447"/>
    </source>
</evidence>
<dbReference type="EMBL" id="CP053452">
    <property type="protein sequence ID" value="QJW95236.1"/>
    <property type="molecule type" value="Genomic_DNA"/>
</dbReference>
<proteinExistence type="predicted"/>
<keyword evidence="1" id="KW-1133">Transmembrane helix</keyword>
<dbReference type="NCBIfam" id="TIGR04294">
    <property type="entry name" value="pre_pil_HX9DG"/>
    <property type="match status" value="1"/>
</dbReference>
<dbReference type="Gene3D" id="3.30.700.10">
    <property type="entry name" value="Glycoprotein, Type 4 Pilin"/>
    <property type="match status" value="1"/>
</dbReference>
<reference evidence="4" key="1">
    <citation type="submission" date="2020-05" db="EMBL/GenBank/DDBJ databases">
        <title>Frigoriglobus tundricola gen. nov., sp. nov., a psychrotolerant cellulolytic planctomycete of the family Gemmataceae with two divergent copies of 16S rRNA gene.</title>
        <authorList>
            <person name="Kulichevskaya I.S."/>
            <person name="Ivanova A.A."/>
            <person name="Naumoff D.G."/>
            <person name="Beletsky A.V."/>
            <person name="Rijpstra W.I.C."/>
            <person name="Sinninghe Damste J.S."/>
            <person name="Mardanov A.V."/>
            <person name="Ravin N.V."/>
            <person name="Dedysh S.N."/>
        </authorList>
    </citation>
    <scope>NUCLEOTIDE SEQUENCE [LARGE SCALE GENOMIC DNA]</scope>
    <source>
        <strain evidence="4">PL17</strain>
    </source>
</reference>
<protein>
    <recommendedName>
        <fullName evidence="2">DUF1559 domain-containing protein</fullName>
    </recommendedName>
</protein>
<sequence>MPALKVRPDRRAFTLIELLVVIAIIAILIGLLLPAVQKVREAAARMSSSNNLKQMGLALHNHEGTMGRIPALVGVYTGNTSDPYYTVRGVSAITALLPYIEQDNLRKDMFDGYWTYAWWGGASGDNPYSKVIKTFTSPADASGANGLSARTGWGGCSYAANALLFAPTDGTGAMTNWDSALTIAKIQDGSSNTIAYTEKAIDCSSGNSTTDGGSLWGVEWSPWWPVVWANALGQPYLASDPLILPVRQPTQTTCDWRRPSTPHVGGMLAVMADGSVRSVSSGVSGPTLWLAAKPNDGQVLPSDW</sequence>
<evidence type="ECO:0000313" key="3">
    <source>
        <dbReference type="EMBL" id="QJW95236.1"/>
    </source>
</evidence>
<dbReference type="InterPro" id="IPR011453">
    <property type="entry name" value="DUF1559"/>
</dbReference>
<dbReference type="RefSeq" id="WP_171471061.1">
    <property type="nucleotide sequence ID" value="NZ_CP053452.2"/>
</dbReference>
<dbReference type="SUPFAM" id="SSF54523">
    <property type="entry name" value="Pili subunits"/>
    <property type="match status" value="1"/>
</dbReference>
<dbReference type="NCBIfam" id="TIGR02532">
    <property type="entry name" value="IV_pilin_GFxxxE"/>
    <property type="match status" value="1"/>
</dbReference>
<dbReference type="PANTHER" id="PTHR30093:SF2">
    <property type="entry name" value="TYPE II SECRETION SYSTEM PROTEIN H"/>
    <property type="match status" value="1"/>
</dbReference>
<gene>
    <name evidence="3" type="ORF">FTUN_2778</name>
</gene>
<feature type="domain" description="DUF1559" evidence="2">
    <location>
        <begin position="37"/>
        <end position="281"/>
    </location>
</feature>
<dbReference type="Pfam" id="PF07596">
    <property type="entry name" value="SBP_bac_10"/>
    <property type="match status" value="1"/>
</dbReference>
<feature type="transmembrane region" description="Helical" evidence="1">
    <location>
        <begin position="12"/>
        <end position="36"/>
    </location>
</feature>
<keyword evidence="4" id="KW-1185">Reference proteome</keyword>
<keyword evidence="1" id="KW-0812">Transmembrane</keyword>
<evidence type="ECO:0000256" key="1">
    <source>
        <dbReference type="SAM" id="Phobius"/>
    </source>
</evidence>
<dbReference type="KEGG" id="ftj:FTUN_2778"/>
<dbReference type="InterPro" id="IPR027558">
    <property type="entry name" value="Pre_pil_HX9DG_C"/>
</dbReference>
<evidence type="ECO:0000259" key="2">
    <source>
        <dbReference type="Pfam" id="PF07596"/>
    </source>
</evidence>
<dbReference type="PANTHER" id="PTHR30093">
    <property type="entry name" value="GENERAL SECRETION PATHWAY PROTEIN G"/>
    <property type="match status" value="1"/>
</dbReference>
<organism evidence="3 4">
    <name type="scientific">Frigoriglobus tundricola</name>
    <dbReference type="NCBI Taxonomy" id="2774151"/>
    <lineage>
        <taxon>Bacteria</taxon>
        <taxon>Pseudomonadati</taxon>
        <taxon>Planctomycetota</taxon>
        <taxon>Planctomycetia</taxon>
        <taxon>Gemmatales</taxon>
        <taxon>Gemmataceae</taxon>
        <taxon>Frigoriglobus</taxon>
    </lineage>
</organism>